<gene>
    <name evidence="1" type="ORF">EA58_13890</name>
</gene>
<name>A0A066RT27_9GAMM</name>
<protein>
    <submittedName>
        <fullName evidence="1">Uncharacterized protein</fullName>
    </submittedName>
</protein>
<dbReference type="Proteomes" id="UP000027192">
    <property type="component" value="Unassembled WGS sequence"/>
</dbReference>
<dbReference type="STRING" id="1654360.EA58_13890"/>
<reference evidence="1 2" key="1">
    <citation type="submission" date="2014-04" db="EMBL/GenBank/DDBJ databases">
        <title>Draft genome sequence of Photobacterium halotolerans S2753: a solonamide, ngercheumicin and holomycin producer.</title>
        <authorList>
            <person name="Machado H.R."/>
            <person name="Gram L."/>
        </authorList>
    </citation>
    <scope>NUCLEOTIDE SEQUENCE [LARGE SCALE GENOMIC DNA]</scope>
    <source>
        <strain evidence="1 2">S2753</strain>
    </source>
</reference>
<dbReference type="RefSeq" id="WP_036753667.1">
    <property type="nucleotide sequence ID" value="NZ_JAGSGC010000004.1"/>
</dbReference>
<sequence>MIYSTILLNLIGLYDVDREERAAINDYKQSYLYNDTYKKCAALHHVTRLFGEPLNCMNDAFLIASFETLDGKTEAAHSPDMIHFIRKMRFPSESLSSAEVVSNQHGQVISVEAILSGNETPQSMREIAKKISSKYGQPDVNPPNPQMPIWGWITKDGFEIRLFRDTATQENKFSITHQGAYHTLRGMKDSEFIE</sequence>
<dbReference type="AlphaFoldDB" id="A0A066RT27"/>
<organism evidence="1 2">
    <name type="scientific">Photobacterium galatheae</name>
    <dbReference type="NCBI Taxonomy" id="1654360"/>
    <lineage>
        <taxon>Bacteria</taxon>
        <taxon>Pseudomonadati</taxon>
        <taxon>Pseudomonadota</taxon>
        <taxon>Gammaproteobacteria</taxon>
        <taxon>Vibrionales</taxon>
        <taxon>Vibrionaceae</taxon>
        <taxon>Photobacterium</taxon>
    </lineage>
</organism>
<dbReference type="EMBL" id="JMIB01000027">
    <property type="protein sequence ID" value="KDM90847.1"/>
    <property type="molecule type" value="Genomic_DNA"/>
</dbReference>
<evidence type="ECO:0000313" key="1">
    <source>
        <dbReference type="EMBL" id="KDM90847.1"/>
    </source>
</evidence>
<keyword evidence="2" id="KW-1185">Reference proteome</keyword>
<evidence type="ECO:0000313" key="2">
    <source>
        <dbReference type="Proteomes" id="UP000027192"/>
    </source>
</evidence>
<accession>A0A066RT27</accession>
<comment type="caution">
    <text evidence="1">The sequence shown here is derived from an EMBL/GenBank/DDBJ whole genome shotgun (WGS) entry which is preliminary data.</text>
</comment>
<proteinExistence type="predicted"/>